<organism evidence="1 2">
    <name type="scientific">Luteibacter yeojuensis</name>
    <dbReference type="NCBI Taxonomy" id="345309"/>
    <lineage>
        <taxon>Bacteria</taxon>
        <taxon>Pseudomonadati</taxon>
        <taxon>Pseudomonadota</taxon>
        <taxon>Gammaproteobacteria</taxon>
        <taxon>Lysobacterales</taxon>
        <taxon>Rhodanobacteraceae</taxon>
        <taxon>Luteibacter</taxon>
    </lineage>
</organism>
<keyword evidence="2" id="KW-1185">Reference proteome</keyword>
<proteinExistence type="predicted"/>
<reference evidence="1 2" key="1">
    <citation type="journal article" date="2006" name="Int. J. Syst. Evol. Microbiol.">
        <title>Dyella yeojuensis sp. nov., isolated from greenhouse soil in Korea.</title>
        <authorList>
            <person name="Kim B.Y."/>
            <person name="Weon H.Y."/>
            <person name="Lee K.H."/>
            <person name="Seok S.J."/>
            <person name="Kwon S.W."/>
            <person name="Go S.J."/>
            <person name="Stackebrandt E."/>
        </authorList>
    </citation>
    <scope>NUCLEOTIDE SEQUENCE [LARGE SCALE GENOMIC DNA]</scope>
    <source>
        <strain evidence="1 2">DSM 17673</strain>
    </source>
</reference>
<evidence type="ECO:0000313" key="1">
    <source>
        <dbReference type="EMBL" id="NID14303.1"/>
    </source>
</evidence>
<gene>
    <name evidence="1" type="ORF">HBF32_02345</name>
</gene>
<accession>A0A7X5QRY2</accession>
<dbReference type="RefSeq" id="WP_166698022.1">
    <property type="nucleotide sequence ID" value="NZ_JAAQTL010000001.1"/>
</dbReference>
<evidence type="ECO:0000313" key="2">
    <source>
        <dbReference type="Proteomes" id="UP000518878"/>
    </source>
</evidence>
<comment type="caution">
    <text evidence="1">The sequence shown here is derived from an EMBL/GenBank/DDBJ whole genome shotgun (WGS) entry which is preliminary data.</text>
</comment>
<dbReference type="EMBL" id="JAAQTL010000001">
    <property type="protein sequence ID" value="NID14303.1"/>
    <property type="molecule type" value="Genomic_DNA"/>
</dbReference>
<protein>
    <submittedName>
        <fullName evidence="1">Uncharacterized protein</fullName>
    </submittedName>
</protein>
<dbReference type="PROSITE" id="PS51257">
    <property type="entry name" value="PROKAR_LIPOPROTEIN"/>
    <property type="match status" value="1"/>
</dbReference>
<sequence length="138" mass="14541">MRHDAGSSLIESLAALAVFAIGSACHGAWTLQSMATHARASRLIAATTIAVSLEARMRANPAGVLAGDYGEGNASRGRCAEGCDARRQASHDLASFRALLTRRIGPAASGHVACAENGECAIAIAWMEHEILRWVFRP</sequence>
<dbReference type="Proteomes" id="UP000518878">
    <property type="component" value="Unassembled WGS sequence"/>
</dbReference>
<name>A0A7X5QRY2_9GAMM</name>
<dbReference type="AlphaFoldDB" id="A0A7X5QRY2"/>